<feature type="transmembrane region" description="Helical" evidence="1">
    <location>
        <begin position="39"/>
        <end position="67"/>
    </location>
</feature>
<feature type="transmembrane region" description="Helical" evidence="1">
    <location>
        <begin position="9"/>
        <end position="27"/>
    </location>
</feature>
<keyword evidence="1" id="KW-0472">Membrane</keyword>
<accession>A0A975DHX5</accession>
<organism evidence="2 3">
    <name type="scientific">Pseudoalteromonas xiamenensis</name>
    <dbReference type="NCBI Taxonomy" id="882626"/>
    <lineage>
        <taxon>Bacteria</taxon>
        <taxon>Pseudomonadati</taxon>
        <taxon>Pseudomonadota</taxon>
        <taxon>Gammaproteobacteria</taxon>
        <taxon>Alteromonadales</taxon>
        <taxon>Pseudoalteromonadaceae</taxon>
        <taxon>Pseudoalteromonas</taxon>
    </lineage>
</organism>
<evidence type="ECO:0000256" key="1">
    <source>
        <dbReference type="SAM" id="Phobius"/>
    </source>
</evidence>
<evidence type="ECO:0000313" key="3">
    <source>
        <dbReference type="Proteomes" id="UP000664904"/>
    </source>
</evidence>
<sequence>MKANIVKGVGYSFLSPVIVGVTLGLFYSLTLEGGSSATFFALLLSAVANAHIVGLAMAFFVVPIYLYSVKKGMVNYSVILTAGLLGGAVFSYIFAATSGAAFLVNAIMSGLAAGLFLFGLRRSSVKLA</sequence>
<feature type="transmembrane region" description="Helical" evidence="1">
    <location>
        <begin position="100"/>
        <end position="120"/>
    </location>
</feature>
<name>A0A975DHX5_9GAMM</name>
<keyword evidence="1" id="KW-0812">Transmembrane</keyword>
<dbReference type="KEGG" id="pxi:J5O05_00410"/>
<reference evidence="2" key="1">
    <citation type="submission" date="2021-03" db="EMBL/GenBank/DDBJ databases">
        <title>Complete Genome of Pseudoalteromonas xiamenensis STKMTI.2, a new potential marine bacterium producing anti-Vibrio compounds.</title>
        <authorList>
            <person name="Handayani D.P."/>
            <person name="Isnansetyo A."/>
            <person name="Istiqomah I."/>
            <person name="Jumina J."/>
        </authorList>
    </citation>
    <scope>NUCLEOTIDE SEQUENCE</scope>
    <source>
        <strain evidence="2">STKMTI.2</strain>
    </source>
</reference>
<dbReference type="AlphaFoldDB" id="A0A975DHX5"/>
<dbReference type="RefSeq" id="WP_208843121.1">
    <property type="nucleotide sequence ID" value="NZ_CP072133.1"/>
</dbReference>
<keyword evidence="1" id="KW-1133">Transmembrane helix</keyword>
<protein>
    <submittedName>
        <fullName evidence="2">Uncharacterized protein</fullName>
    </submittedName>
</protein>
<keyword evidence="3" id="KW-1185">Reference proteome</keyword>
<proteinExistence type="predicted"/>
<gene>
    <name evidence="2" type="ORF">J5O05_00410</name>
</gene>
<feature type="transmembrane region" description="Helical" evidence="1">
    <location>
        <begin position="74"/>
        <end position="94"/>
    </location>
</feature>
<evidence type="ECO:0000313" key="2">
    <source>
        <dbReference type="EMBL" id="QTH71495.1"/>
    </source>
</evidence>
<dbReference type="EMBL" id="CP072133">
    <property type="protein sequence ID" value="QTH71495.1"/>
    <property type="molecule type" value="Genomic_DNA"/>
</dbReference>
<dbReference type="Proteomes" id="UP000664904">
    <property type="component" value="Chromosome"/>
</dbReference>